<proteinExistence type="predicted"/>
<dbReference type="AlphaFoldDB" id="A0AAV4LQ32"/>
<dbReference type="GeneID" id="94193286"/>
<comment type="caution">
    <text evidence="1">The sequence shown here is derived from an EMBL/GenBank/DDBJ whole genome shotgun (WGS) entry which is preliminary data.</text>
</comment>
<dbReference type="RefSeq" id="XP_067713874.1">
    <property type="nucleotide sequence ID" value="XM_067857773.1"/>
</dbReference>
<sequence length="148" mass="15427">MVVAVTYVAVVADADAGLDIPDAHAVEGASDEVESLGAPCDGAPARQQERVLEVPERHDCDVAHFARHEQPRSGPAGDEPEGGVLEEVRLEGGALRVVPESDVFVAGDGDERRGVLEGPLHEVGDAGDRRGVAQVEGPLVVVEEQPAV</sequence>
<organism evidence="1 2">
    <name type="scientific">Babesia caballi</name>
    <dbReference type="NCBI Taxonomy" id="5871"/>
    <lineage>
        <taxon>Eukaryota</taxon>
        <taxon>Sar</taxon>
        <taxon>Alveolata</taxon>
        <taxon>Apicomplexa</taxon>
        <taxon>Aconoidasida</taxon>
        <taxon>Piroplasmida</taxon>
        <taxon>Babesiidae</taxon>
        <taxon>Babesia</taxon>
    </lineage>
</organism>
<name>A0AAV4LQ32_BABCB</name>
<dbReference type="Proteomes" id="UP001497744">
    <property type="component" value="Unassembled WGS sequence"/>
</dbReference>
<evidence type="ECO:0000313" key="2">
    <source>
        <dbReference type="Proteomes" id="UP001497744"/>
    </source>
</evidence>
<accession>A0AAV4LQ32</accession>
<keyword evidence="2" id="KW-1185">Reference proteome</keyword>
<reference evidence="1 2" key="1">
    <citation type="submission" date="2021-06" db="EMBL/GenBank/DDBJ databases">
        <title>Genome sequence of Babesia caballi.</title>
        <authorList>
            <person name="Yamagishi J."/>
            <person name="Kidaka T."/>
            <person name="Ochi A."/>
        </authorList>
    </citation>
    <scope>NUCLEOTIDE SEQUENCE [LARGE SCALE GENOMIC DNA]</scope>
    <source>
        <strain evidence="1">USDA-D6B2</strain>
    </source>
</reference>
<dbReference type="EMBL" id="BPLF01000001">
    <property type="protein sequence ID" value="GIX61803.1"/>
    <property type="molecule type" value="Genomic_DNA"/>
</dbReference>
<gene>
    <name evidence="1" type="ORF">BcabD6B2_12380</name>
</gene>
<evidence type="ECO:0000313" key="1">
    <source>
        <dbReference type="EMBL" id="GIX61803.1"/>
    </source>
</evidence>
<protein>
    <submittedName>
        <fullName evidence="1">Molecular chaperone Hsp33</fullName>
    </submittedName>
</protein>